<comment type="caution">
    <text evidence="12">The sequence shown here is derived from an EMBL/GenBank/DDBJ whole genome shotgun (WGS) entry which is preliminary data.</text>
</comment>
<dbReference type="InterPro" id="IPR036438">
    <property type="entry name" value="Insulin-like_sf"/>
</dbReference>
<dbReference type="GO" id="GO:0006006">
    <property type="term" value="P:glucose metabolic process"/>
    <property type="evidence" value="ECO:0007669"/>
    <property type="project" value="UniProtKB-KW"/>
</dbReference>
<evidence type="ECO:0000256" key="6">
    <source>
        <dbReference type="ARBA" id="ARBA00023157"/>
    </source>
</evidence>
<comment type="subunit">
    <text evidence="8">Heterodimer of A and B chains; disulfide-linked.</text>
</comment>
<evidence type="ECO:0000256" key="5">
    <source>
        <dbReference type="ARBA" id="ARBA00022729"/>
    </source>
</evidence>
<organism evidence="12 13">
    <name type="scientific">Littorina saxatilis</name>
    <dbReference type="NCBI Taxonomy" id="31220"/>
    <lineage>
        <taxon>Eukaryota</taxon>
        <taxon>Metazoa</taxon>
        <taxon>Spiralia</taxon>
        <taxon>Lophotrochozoa</taxon>
        <taxon>Mollusca</taxon>
        <taxon>Gastropoda</taxon>
        <taxon>Caenogastropoda</taxon>
        <taxon>Littorinimorpha</taxon>
        <taxon>Littorinoidea</taxon>
        <taxon>Littorinidae</taxon>
        <taxon>Littorina</taxon>
    </lineage>
</organism>
<dbReference type="Gene3D" id="1.10.100.10">
    <property type="entry name" value="Insulin-like"/>
    <property type="match status" value="1"/>
</dbReference>
<dbReference type="GO" id="GO:0005179">
    <property type="term" value="F:hormone activity"/>
    <property type="evidence" value="ECO:0007669"/>
    <property type="project" value="UniProtKB-KW"/>
</dbReference>
<evidence type="ECO:0000256" key="7">
    <source>
        <dbReference type="ARBA" id="ARBA00023277"/>
    </source>
</evidence>
<dbReference type="InterPro" id="IPR022352">
    <property type="entry name" value="Ins/IGF/rlx"/>
</dbReference>
<keyword evidence="7" id="KW-0119">Carbohydrate metabolism</keyword>
<keyword evidence="4" id="KW-0165">Cleavage on pair of basic residues</keyword>
<evidence type="ECO:0000256" key="3">
    <source>
        <dbReference type="ARBA" id="ARBA00022526"/>
    </source>
</evidence>
<evidence type="ECO:0000256" key="8">
    <source>
        <dbReference type="ARBA" id="ARBA00024050"/>
    </source>
</evidence>
<dbReference type="PANTHER" id="PTHR13647:SF4">
    <property type="entry name" value="INSULIN-LIKE PEPTIDE 1-RELATED"/>
    <property type="match status" value="1"/>
</dbReference>
<sequence>MVTATMAATTQCHALLVLWVLALQVSTAAGGYEHTCDLNTRLRGAHSGGVCGRRLASLVAMLCEDRGHAGRYNHPDKRSVRDTTGLVDERLRGILLNKREALSYLNTRVEDTRVARGARAKRRSGVQGITCECCYNVCSMNELYEYCK</sequence>
<dbReference type="CDD" id="cd04366">
    <property type="entry name" value="IlGF_insulin_bombyxin_like"/>
    <property type="match status" value="1"/>
</dbReference>
<dbReference type="PANTHER" id="PTHR13647">
    <property type="entry name" value="INSULIN-LIKE PEPTIDE 2-RELATED"/>
    <property type="match status" value="1"/>
</dbReference>
<keyword evidence="5 10" id="KW-0732">Signal</keyword>
<keyword evidence="13" id="KW-1185">Reference proteome</keyword>
<evidence type="ECO:0000256" key="4">
    <source>
        <dbReference type="ARBA" id="ARBA00022685"/>
    </source>
</evidence>
<keyword evidence="2" id="KW-0301">Gamma-carboxyglutamic acid</keyword>
<evidence type="ECO:0000256" key="10">
    <source>
        <dbReference type="SAM" id="SignalP"/>
    </source>
</evidence>
<dbReference type="Proteomes" id="UP001374579">
    <property type="component" value="Unassembled WGS sequence"/>
</dbReference>
<dbReference type="PRINTS" id="PR00276">
    <property type="entry name" value="INSULINFAMLY"/>
</dbReference>
<evidence type="ECO:0000313" key="12">
    <source>
        <dbReference type="EMBL" id="KAK7106883.1"/>
    </source>
</evidence>
<evidence type="ECO:0000259" key="11">
    <source>
        <dbReference type="SMART" id="SM00078"/>
    </source>
</evidence>
<dbReference type="PROSITE" id="PS00262">
    <property type="entry name" value="INSULIN"/>
    <property type="match status" value="1"/>
</dbReference>
<dbReference type="InterPro" id="IPR022353">
    <property type="entry name" value="Insulin_CS"/>
</dbReference>
<evidence type="ECO:0000313" key="13">
    <source>
        <dbReference type="Proteomes" id="UP001374579"/>
    </source>
</evidence>
<name>A0AAN9BIQ7_9CAEN</name>
<dbReference type="PIRSF" id="PIRSF018431">
    <property type="entry name" value="Molluscan_insulin_rel_peptide"/>
    <property type="match status" value="1"/>
</dbReference>
<dbReference type="SUPFAM" id="SSF56994">
    <property type="entry name" value="Insulin-like"/>
    <property type="match status" value="1"/>
</dbReference>
<dbReference type="InterPro" id="IPR016179">
    <property type="entry name" value="Insulin-like"/>
</dbReference>
<dbReference type="EMBL" id="JBAMIC010000004">
    <property type="protein sequence ID" value="KAK7106883.1"/>
    <property type="molecule type" value="Genomic_DNA"/>
</dbReference>
<evidence type="ECO:0000256" key="9">
    <source>
        <dbReference type="RuleBase" id="RU000406"/>
    </source>
</evidence>
<comment type="similarity">
    <text evidence="1 9">Belongs to the insulin family.</text>
</comment>
<feature type="signal peptide" evidence="10">
    <location>
        <begin position="1"/>
        <end position="30"/>
    </location>
</feature>
<keyword evidence="9" id="KW-0964">Secreted</keyword>
<reference evidence="12 13" key="1">
    <citation type="submission" date="2024-02" db="EMBL/GenBank/DDBJ databases">
        <title>Chromosome-scale genome assembly of the rough periwinkle Littorina saxatilis.</title>
        <authorList>
            <person name="De Jode A."/>
            <person name="Faria R."/>
            <person name="Formenti G."/>
            <person name="Sims Y."/>
            <person name="Smith T.P."/>
            <person name="Tracey A."/>
            <person name="Wood J.M.D."/>
            <person name="Zagrodzka Z.B."/>
            <person name="Johannesson K."/>
            <person name="Butlin R.K."/>
            <person name="Leder E.H."/>
        </authorList>
    </citation>
    <scope>NUCLEOTIDE SEQUENCE [LARGE SCALE GENOMIC DNA]</scope>
    <source>
        <strain evidence="12">Snail1</strain>
        <tissue evidence="12">Muscle</tissue>
    </source>
</reference>
<dbReference type="SMART" id="SM00078">
    <property type="entry name" value="IlGF"/>
    <property type="match status" value="1"/>
</dbReference>
<evidence type="ECO:0000256" key="1">
    <source>
        <dbReference type="ARBA" id="ARBA00009034"/>
    </source>
</evidence>
<dbReference type="GO" id="GO:0005576">
    <property type="term" value="C:extracellular region"/>
    <property type="evidence" value="ECO:0007669"/>
    <property type="project" value="UniProtKB-SubCell"/>
</dbReference>
<proteinExistence type="inferred from homology"/>
<protein>
    <recommendedName>
        <fullName evidence="11">Insulin-like domain-containing protein</fullName>
    </recommendedName>
</protein>
<keyword evidence="3" id="KW-0313">Glucose metabolism</keyword>
<feature type="domain" description="Insulin-like" evidence="11">
    <location>
        <begin position="48"/>
        <end position="147"/>
    </location>
</feature>
<accession>A0AAN9BIQ7</accession>
<dbReference type="AlphaFoldDB" id="A0AAN9BIQ7"/>
<comment type="subcellular location">
    <subcellularLocation>
        <location evidence="9">Secreted</location>
    </subcellularLocation>
</comment>
<keyword evidence="6" id="KW-1015">Disulfide bond</keyword>
<gene>
    <name evidence="12" type="ORF">V1264_014911</name>
</gene>
<dbReference type="Pfam" id="PF00049">
    <property type="entry name" value="Insulin"/>
    <property type="match status" value="1"/>
</dbReference>
<feature type="chain" id="PRO_5042831329" description="Insulin-like domain-containing protein" evidence="10">
    <location>
        <begin position="31"/>
        <end position="148"/>
    </location>
</feature>
<evidence type="ECO:0000256" key="2">
    <source>
        <dbReference type="ARBA" id="ARBA00022479"/>
    </source>
</evidence>